<name>D2EF58_PARA4</name>
<gene>
    <name evidence="1" type="ORF">BJBARM4_0369</name>
</gene>
<dbReference type="Proteomes" id="UP000009375">
    <property type="component" value="Unassembled WGS sequence"/>
</dbReference>
<evidence type="ECO:0000313" key="1">
    <source>
        <dbReference type="EMBL" id="EEZ92984.1"/>
    </source>
</evidence>
<dbReference type="EMBL" id="GG730044">
    <property type="protein sequence ID" value="EEZ92984.1"/>
    <property type="molecule type" value="Genomic_DNA"/>
</dbReference>
<proteinExistence type="predicted"/>
<sequence>MNMAEKLESLVNPRNVNKTTERDIEVEGLKELYGKPIDFLGVSPFLMDYGRFPKKTYLVLPHFKEKFKLQEIEYSNDTVIIKVKGNEKEKIEPMDYMHDNGNGSYSFPRFISIKTSNGYLQLCSSRFENSDYVEIKKNTKKIKVVLEK</sequence>
<accession>D2EF58</accession>
<protein>
    <submittedName>
        <fullName evidence="1">Uncharacterized protein</fullName>
    </submittedName>
</protein>
<evidence type="ECO:0000313" key="2">
    <source>
        <dbReference type="Proteomes" id="UP000009375"/>
    </source>
</evidence>
<reference evidence="1 2" key="1">
    <citation type="journal article" date="2010" name="Proc. Natl. Acad. Sci. U.S.A.">
        <title>Enigmatic, ultrasmall, uncultivated Archaea.</title>
        <authorList>
            <person name="Baker B.J."/>
            <person name="Comolli L.R."/>
            <person name="Dick G.J."/>
            <person name="Hauser L.J."/>
            <person name="Hyatt D."/>
            <person name="Dill B.D."/>
            <person name="Land M.L."/>
            <person name="Verberkmoes N.C."/>
            <person name="Hettich R.L."/>
            <person name="Banfield J.F."/>
        </authorList>
    </citation>
    <scope>NUCLEOTIDE SEQUENCE [LARGE SCALE GENOMIC DNA]</scope>
</reference>
<organism evidence="1 2">
    <name type="scientific">Candidatus Parvarchaeum acidiphilum ARMAN-4</name>
    <dbReference type="NCBI Taxonomy" id="662760"/>
    <lineage>
        <taxon>Archaea</taxon>
        <taxon>Candidatus Parvarchaeota</taxon>
        <taxon>Candidatus Parvarchaeum</taxon>
    </lineage>
</organism>
<dbReference type="AlphaFoldDB" id="D2EF58"/>